<accession>A0A0E0Q467</accession>
<evidence type="ECO:0000313" key="1">
    <source>
        <dbReference type="EnsemblPlants" id="ORUFI07G03270.1"/>
    </source>
</evidence>
<dbReference type="Proteomes" id="UP000008022">
    <property type="component" value="Unassembled WGS sequence"/>
</dbReference>
<name>A0A0E0Q467_ORYRU</name>
<proteinExistence type="predicted"/>
<sequence>MHMFVALKRFLWPPTNSFATCSSFAESLVDTLLIERTSVSGHLPVEVLSPPPPLKKAMRSSAAAAPRLANINGPLTLNLSEQWKKRDNLLKFDNVFLPDEAVVEEETDEAGAIAGVAEDGGADDVADEVLRPGASIVVVSDLQLRLRQGQRRNGEEQDRPRYDHRRAVTTNTACCAAHLSLLYRV</sequence>
<protein>
    <submittedName>
        <fullName evidence="1">Uncharacterized protein</fullName>
    </submittedName>
</protein>
<organism evidence="1 2">
    <name type="scientific">Oryza rufipogon</name>
    <name type="common">Brownbeard rice</name>
    <name type="synonym">Asian wild rice</name>
    <dbReference type="NCBI Taxonomy" id="4529"/>
    <lineage>
        <taxon>Eukaryota</taxon>
        <taxon>Viridiplantae</taxon>
        <taxon>Streptophyta</taxon>
        <taxon>Embryophyta</taxon>
        <taxon>Tracheophyta</taxon>
        <taxon>Spermatophyta</taxon>
        <taxon>Magnoliopsida</taxon>
        <taxon>Liliopsida</taxon>
        <taxon>Poales</taxon>
        <taxon>Poaceae</taxon>
        <taxon>BOP clade</taxon>
        <taxon>Oryzoideae</taxon>
        <taxon>Oryzeae</taxon>
        <taxon>Oryzinae</taxon>
        <taxon>Oryza</taxon>
    </lineage>
</organism>
<evidence type="ECO:0000313" key="2">
    <source>
        <dbReference type="Proteomes" id="UP000008022"/>
    </source>
</evidence>
<dbReference type="EnsemblPlants" id="ORUFI07G03270.1">
    <property type="protein sequence ID" value="ORUFI07G03270.1"/>
    <property type="gene ID" value="ORUFI07G03270"/>
</dbReference>
<keyword evidence="2" id="KW-1185">Reference proteome</keyword>
<dbReference type="Gramene" id="ORUFI07G03270.1">
    <property type="protein sequence ID" value="ORUFI07G03270.1"/>
    <property type="gene ID" value="ORUFI07G03270"/>
</dbReference>
<dbReference type="HOGENOM" id="CLU_1557684_0_0_1"/>
<reference evidence="1" key="2">
    <citation type="submission" date="2015-06" db="UniProtKB">
        <authorList>
            <consortium name="EnsemblPlants"/>
        </authorList>
    </citation>
    <scope>IDENTIFICATION</scope>
</reference>
<dbReference type="AlphaFoldDB" id="A0A0E0Q467"/>
<reference evidence="2" key="1">
    <citation type="submission" date="2013-06" db="EMBL/GenBank/DDBJ databases">
        <authorList>
            <person name="Zhao Q."/>
        </authorList>
    </citation>
    <scope>NUCLEOTIDE SEQUENCE</scope>
    <source>
        <strain evidence="2">cv. W1943</strain>
    </source>
</reference>